<feature type="transmembrane region" description="Helical" evidence="1">
    <location>
        <begin position="106"/>
        <end position="125"/>
    </location>
</feature>
<organism evidence="2 3">
    <name type="scientific">Candidatus Gallilactobacillus intestinavium</name>
    <dbReference type="NCBI Taxonomy" id="2840838"/>
    <lineage>
        <taxon>Bacteria</taxon>
        <taxon>Bacillati</taxon>
        <taxon>Bacillota</taxon>
        <taxon>Bacilli</taxon>
        <taxon>Lactobacillales</taxon>
        <taxon>Lactobacillaceae</taxon>
        <taxon>Lactobacillaceae incertae sedis</taxon>
        <taxon>Candidatus Gallilactobacillus</taxon>
    </lineage>
</organism>
<comment type="caution">
    <text evidence="2">The sequence shown here is derived from an EMBL/GenBank/DDBJ whole genome shotgun (WGS) entry which is preliminary data.</text>
</comment>
<keyword evidence="1" id="KW-1133">Transmembrane helix</keyword>
<feature type="transmembrane region" description="Helical" evidence="1">
    <location>
        <begin position="229"/>
        <end position="249"/>
    </location>
</feature>
<protein>
    <submittedName>
        <fullName evidence="2">ABC transporter permease</fullName>
    </submittedName>
</protein>
<accession>A0A9D9E5P6</accession>
<feature type="transmembrane region" description="Helical" evidence="1">
    <location>
        <begin position="50"/>
        <end position="72"/>
    </location>
</feature>
<keyword evidence="1" id="KW-0472">Membrane</keyword>
<gene>
    <name evidence="2" type="ORF">IAA89_05580</name>
</gene>
<keyword evidence="1" id="KW-0812">Transmembrane</keyword>
<dbReference type="Pfam" id="PF12730">
    <property type="entry name" value="ABC2_membrane_4"/>
    <property type="match status" value="1"/>
</dbReference>
<feature type="transmembrane region" description="Helical" evidence="1">
    <location>
        <begin position="21"/>
        <end position="38"/>
    </location>
</feature>
<name>A0A9D9E5P6_9LACO</name>
<feature type="transmembrane region" description="Helical" evidence="1">
    <location>
        <begin position="137"/>
        <end position="159"/>
    </location>
</feature>
<feature type="transmembrane region" description="Helical" evidence="1">
    <location>
        <begin position="166"/>
        <end position="184"/>
    </location>
</feature>
<evidence type="ECO:0000313" key="2">
    <source>
        <dbReference type="EMBL" id="MBO8441882.1"/>
    </source>
</evidence>
<dbReference type="AlphaFoldDB" id="A0A9D9E5P6"/>
<evidence type="ECO:0000256" key="1">
    <source>
        <dbReference type="SAM" id="Phobius"/>
    </source>
</evidence>
<sequence>MKELKAEMVKIKNSNSLHISILFPLSLIIYTIFSRAATRNTNGLINGHSIIQISIFNIWTLLLIPLLIILIISSDFKNENKNNNFQYAVANGWKLNNIYIAKSFKYTMLTLLSYITLFAVIIVSNKITTNDFGNIKLIISTIMYIWFCSLSLIPINMLLIKKIKTTFSYILNVLIIIFFVYNSMANTKFSLFFPWMYGLNIERLALNIKANGLIGIKLPISMVSNQLEIMLGMTLIYIAVEIIIMKVLIKWKE</sequence>
<reference evidence="2" key="2">
    <citation type="journal article" date="2021" name="PeerJ">
        <title>Extensive microbial diversity within the chicken gut microbiome revealed by metagenomics and culture.</title>
        <authorList>
            <person name="Gilroy R."/>
            <person name="Ravi A."/>
            <person name="Getino M."/>
            <person name="Pursley I."/>
            <person name="Horton D.L."/>
            <person name="Alikhan N.F."/>
            <person name="Baker D."/>
            <person name="Gharbi K."/>
            <person name="Hall N."/>
            <person name="Watson M."/>
            <person name="Adriaenssens E.M."/>
            <person name="Foster-Nyarko E."/>
            <person name="Jarju S."/>
            <person name="Secka A."/>
            <person name="Antonio M."/>
            <person name="Oren A."/>
            <person name="Chaudhuri R.R."/>
            <person name="La Ragione R."/>
            <person name="Hildebrand F."/>
            <person name="Pallen M.J."/>
        </authorList>
    </citation>
    <scope>NUCLEOTIDE SEQUENCE</scope>
    <source>
        <strain evidence="2">C6-149</strain>
    </source>
</reference>
<proteinExistence type="predicted"/>
<reference evidence="2" key="1">
    <citation type="submission" date="2020-10" db="EMBL/GenBank/DDBJ databases">
        <authorList>
            <person name="Gilroy R."/>
        </authorList>
    </citation>
    <scope>NUCLEOTIDE SEQUENCE</scope>
    <source>
        <strain evidence="2">C6-149</strain>
    </source>
</reference>
<dbReference type="Proteomes" id="UP000823614">
    <property type="component" value="Unassembled WGS sequence"/>
</dbReference>
<dbReference type="EMBL" id="JADIMP010000090">
    <property type="protein sequence ID" value="MBO8441882.1"/>
    <property type="molecule type" value="Genomic_DNA"/>
</dbReference>
<evidence type="ECO:0000313" key="3">
    <source>
        <dbReference type="Proteomes" id="UP000823614"/>
    </source>
</evidence>